<dbReference type="RefSeq" id="XP_009222077.1">
    <property type="nucleotide sequence ID" value="XM_009223813.1"/>
</dbReference>
<dbReference type="Proteomes" id="UP000006039">
    <property type="component" value="Unassembled WGS sequence"/>
</dbReference>
<evidence type="ECO:0000313" key="2">
    <source>
        <dbReference type="EMBL" id="EJT76077.1"/>
    </source>
</evidence>
<reference evidence="2" key="2">
    <citation type="submission" date="2010-07" db="EMBL/GenBank/DDBJ databases">
        <authorList>
            <consortium name="The Broad Institute Genome Sequencing Platform"/>
            <consortium name="Broad Institute Genome Sequencing Center for Infectious Disease"/>
            <person name="Ma L.-J."/>
            <person name="Dead R."/>
            <person name="Young S."/>
            <person name="Zeng Q."/>
            <person name="Koehrsen M."/>
            <person name="Alvarado L."/>
            <person name="Berlin A."/>
            <person name="Chapman S.B."/>
            <person name="Chen Z."/>
            <person name="Freedman E."/>
            <person name="Gellesch M."/>
            <person name="Goldberg J."/>
            <person name="Griggs A."/>
            <person name="Gujja S."/>
            <person name="Heilman E.R."/>
            <person name="Heiman D."/>
            <person name="Hepburn T."/>
            <person name="Howarth C."/>
            <person name="Jen D."/>
            <person name="Larson L."/>
            <person name="Mehta T."/>
            <person name="Neiman D."/>
            <person name="Pearson M."/>
            <person name="Roberts A."/>
            <person name="Saif S."/>
            <person name="Shea T."/>
            <person name="Shenoy N."/>
            <person name="Sisk P."/>
            <person name="Stolte C."/>
            <person name="Sykes S."/>
            <person name="Walk T."/>
            <person name="White J."/>
            <person name="Yandava C."/>
            <person name="Haas B."/>
            <person name="Nusbaum C."/>
            <person name="Birren B."/>
        </authorList>
    </citation>
    <scope>NUCLEOTIDE SEQUENCE</scope>
    <source>
        <strain evidence="2">R3-111a-1</strain>
    </source>
</reference>
<reference evidence="4" key="1">
    <citation type="submission" date="2010-07" db="EMBL/GenBank/DDBJ databases">
        <title>The genome sequence of Gaeumannomyces graminis var. tritici strain R3-111a-1.</title>
        <authorList>
            <consortium name="The Broad Institute Genome Sequencing Platform"/>
            <person name="Ma L.-J."/>
            <person name="Dead R."/>
            <person name="Young S."/>
            <person name="Zeng Q."/>
            <person name="Koehrsen M."/>
            <person name="Alvarado L."/>
            <person name="Berlin A."/>
            <person name="Chapman S.B."/>
            <person name="Chen Z."/>
            <person name="Freedman E."/>
            <person name="Gellesch M."/>
            <person name="Goldberg J."/>
            <person name="Griggs A."/>
            <person name="Gujja S."/>
            <person name="Heilman E.R."/>
            <person name="Heiman D."/>
            <person name="Hepburn T."/>
            <person name="Howarth C."/>
            <person name="Jen D."/>
            <person name="Larson L."/>
            <person name="Mehta T."/>
            <person name="Neiman D."/>
            <person name="Pearson M."/>
            <person name="Roberts A."/>
            <person name="Saif S."/>
            <person name="Shea T."/>
            <person name="Shenoy N."/>
            <person name="Sisk P."/>
            <person name="Stolte C."/>
            <person name="Sykes S."/>
            <person name="Walk T."/>
            <person name="White J."/>
            <person name="Yandava C."/>
            <person name="Haas B."/>
            <person name="Nusbaum C."/>
            <person name="Birren B."/>
        </authorList>
    </citation>
    <scope>NUCLEOTIDE SEQUENCE [LARGE SCALE GENOMIC DNA]</scope>
    <source>
        <strain evidence="4">R3-111a-1</strain>
    </source>
</reference>
<dbReference type="AlphaFoldDB" id="J3NXJ5"/>
<name>J3NXJ5_GAET3</name>
<reference evidence="2" key="3">
    <citation type="submission" date="2010-09" db="EMBL/GenBank/DDBJ databases">
        <title>Annotation of Gaeumannomyces graminis var. tritici R3-111a-1.</title>
        <authorList>
            <consortium name="The Broad Institute Genome Sequencing Platform"/>
            <person name="Ma L.-J."/>
            <person name="Dead R."/>
            <person name="Young S.K."/>
            <person name="Zeng Q."/>
            <person name="Gargeya S."/>
            <person name="Fitzgerald M."/>
            <person name="Haas B."/>
            <person name="Abouelleil A."/>
            <person name="Alvarado L."/>
            <person name="Arachchi H.M."/>
            <person name="Berlin A."/>
            <person name="Brown A."/>
            <person name="Chapman S.B."/>
            <person name="Chen Z."/>
            <person name="Dunbar C."/>
            <person name="Freedman E."/>
            <person name="Gearin G."/>
            <person name="Gellesch M."/>
            <person name="Goldberg J."/>
            <person name="Griggs A."/>
            <person name="Gujja S."/>
            <person name="Heiman D."/>
            <person name="Howarth C."/>
            <person name="Larson L."/>
            <person name="Lui A."/>
            <person name="MacDonald P.J.P."/>
            <person name="Mehta T."/>
            <person name="Montmayeur A."/>
            <person name="Murphy C."/>
            <person name="Neiman D."/>
            <person name="Pearson M."/>
            <person name="Priest M."/>
            <person name="Roberts A."/>
            <person name="Saif S."/>
            <person name="Shea T."/>
            <person name="Shenoy N."/>
            <person name="Sisk P."/>
            <person name="Stolte C."/>
            <person name="Sykes S."/>
            <person name="Yandava C."/>
            <person name="Wortman J."/>
            <person name="Nusbaum C."/>
            <person name="Birren B."/>
        </authorList>
    </citation>
    <scope>NUCLEOTIDE SEQUENCE</scope>
    <source>
        <strain evidence="2">R3-111a-1</strain>
    </source>
</reference>
<dbReference type="eggNOG" id="ENOG502SSHG">
    <property type="taxonomic scope" value="Eukaryota"/>
</dbReference>
<dbReference type="EMBL" id="GL385397">
    <property type="protein sequence ID" value="EJT76077.1"/>
    <property type="molecule type" value="Genomic_DNA"/>
</dbReference>
<sequence length="98" mass="10524">MKATLAISIAALAVGVYAENCKTGLNYCGYNLRNRGGYFDILDQVNFMLGRGKEYAPKFEHALFYCAGGRSGVIEHRKDCANGCADGGSGRSDFCVPS</sequence>
<organism evidence="2">
    <name type="scientific">Gaeumannomyces tritici (strain R3-111a-1)</name>
    <name type="common">Wheat and barley take-all root rot fungus</name>
    <name type="synonym">Gaeumannomyces graminis var. tritici</name>
    <dbReference type="NCBI Taxonomy" id="644352"/>
    <lineage>
        <taxon>Eukaryota</taxon>
        <taxon>Fungi</taxon>
        <taxon>Dikarya</taxon>
        <taxon>Ascomycota</taxon>
        <taxon>Pezizomycotina</taxon>
        <taxon>Sordariomycetes</taxon>
        <taxon>Sordariomycetidae</taxon>
        <taxon>Magnaporthales</taxon>
        <taxon>Magnaporthaceae</taxon>
        <taxon>Gaeumannomyces</taxon>
    </lineage>
</organism>
<accession>J3NXJ5</accession>
<evidence type="ECO:0000313" key="4">
    <source>
        <dbReference type="Proteomes" id="UP000006039"/>
    </source>
</evidence>
<dbReference type="HOGENOM" id="CLU_138695_1_0_1"/>
<keyword evidence="1" id="KW-0732">Signal</keyword>
<evidence type="ECO:0000256" key="1">
    <source>
        <dbReference type="SAM" id="SignalP"/>
    </source>
</evidence>
<evidence type="ECO:0000313" key="3">
    <source>
        <dbReference type="EnsemblFungi" id="EJT76077"/>
    </source>
</evidence>
<reference evidence="3" key="5">
    <citation type="submission" date="2018-04" db="UniProtKB">
        <authorList>
            <consortium name="EnsemblFungi"/>
        </authorList>
    </citation>
    <scope>IDENTIFICATION</scope>
    <source>
        <strain evidence="3">R3-111a-1</strain>
    </source>
</reference>
<dbReference type="EnsemblFungi" id="EJT76077">
    <property type="protein sequence ID" value="EJT76077"/>
    <property type="gene ID" value="GGTG_06001"/>
</dbReference>
<proteinExistence type="predicted"/>
<dbReference type="VEuPathDB" id="FungiDB:GGTG_06001"/>
<feature type="chain" id="PRO_5015094637" evidence="1">
    <location>
        <begin position="19"/>
        <end position="98"/>
    </location>
</feature>
<gene>
    <name evidence="3" type="primary">20346459</name>
    <name evidence="2" type="ORF">GGTG_06001</name>
</gene>
<dbReference type="GeneID" id="20346459"/>
<keyword evidence="4" id="KW-1185">Reference proteome</keyword>
<dbReference type="STRING" id="644352.J3NXJ5"/>
<feature type="signal peptide" evidence="1">
    <location>
        <begin position="1"/>
        <end position="18"/>
    </location>
</feature>
<dbReference type="OrthoDB" id="4186099at2759"/>
<protein>
    <submittedName>
        <fullName evidence="2 3">Uncharacterized protein</fullName>
    </submittedName>
</protein>
<reference evidence="3" key="4">
    <citation type="journal article" date="2015" name="G3 (Bethesda)">
        <title>Genome sequences of three phytopathogenic species of the Magnaporthaceae family of fungi.</title>
        <authorList>
            <person name="Okagaki L.H."/>
            <person name="Nunes C.C."/>
            <person name="Sailsbery J."/>
            <person name="Clay B."/>
            <person name="Brown D."/>
            <person name="John T."/>
            <person name="Oh Y."/>
            <person name="Young N."/>
            <person name="Fitzgerald M."/>
            <person name="Haas B.J."/>
            <person name="Zeng Q."/>
            <person name="Young S."/>
            <person name="Adiconis X."/>
            <person name="Fan L."/>
            <person name="Levin J.Z."/>
            <person name="Mitchell T.K."/>
            <person name="Okubara P.A."/>
            <person name="Farman M.L."/>
            <person name="Kohn L.M."/>
            <person name="Birren B."/>
            <person name="Ma L.-J."/>
            <person name="Dean R.A."/>
        </authorList>
    </citation>
    <scope>NUCLEOTIDE SEQUENCE</scope>
    <source>
        <strain evidence="3">R3-111a-1</strain>
    </source>
</reference>